<dbReference type="Proteomes" id="UP000015106">
    <property type="component" value="Chromosome 7"/>
</dbReference>
<evidence type="ECO:0000313" key="2">
    <source>
        <dbReference type="EnsemblPlants" id="TuG1812G0700005563.01.T01.cds388644"/>
    </source>
</evidence>
<evidence type="ECO:0000256" key="1">
    <source>
        <dbReference type="SAM" id="MobiDB-lite"/>
    </source>
</evidence>
<evidence type="ECO:0000313" key="3">
    <source>
        <dbReference type="Proteomes" id="UP000015106"/>
    </source>
</evidence>
<dbReference type="AlphaFoldDB" id="A0A8R7VCY8"/>
<dbReference type="EnsemblPlants" id="TuG1812G0700005563.01.T01">
    <property type="protein sequence ID" value="TuG1812G0700005563.01.T01.cds388644"/>
    <property type="gene ID" value="TuG1812G0700005563.01"/>
</dbReference>
<sequence>MYNLRRPTPFWHSTIKSQIQNQKKKSSLQTPSMEWKEGGRESVVPPQEHDDAALDDVEPGLVLLQGLAQASSSPLAPPHKLHLFFNTLSLWLMIVGSEQGLVKECC</sequence>
<reference evidence="3" key="1">
    <citation type="journal article" date="2013" name="Nature">
        <title>Draft genome of the wheat A-genome progenitor Triticum urartu.</title>
        <authorList>
            <person name="Ling H.Q."/>
            <person name="Zhao S."/>
            <person name="Liu D."/>
            <person name="Wang J."/>
            <person name="Sun H."/>
            <person name="Zhang C."/>
            <person name="Fan H."/>
            <person name="Li D."/>
            <person name="Dong L."/>
            <person name="Tao Y."/>
            <person name="Gao C."/>
            <person name="Wu H."/>
            <person name="Li Y."/>
            <person name="Cui Y."/>
            <person name="Guo X."/>
            <person name="Zheng S."/>
            <person name="Wang B."/>
            <person name="Yu K."/>
            <person name="Liang Q."/>
            <person name="Yang W."/>
            <person name="Lou X."/>
            <person name="Chen J."/>
            <person name="Feng M."/>
            <person name="Jian J."/>
            <person name="Zhang X."/>
            <person name="Luo G."/>
            <person name="Jiang Y."/>
            <person name="Liu J."/>
            <person name="Wang Z."/>
            <person name="Sha Y."/>
            <person name="Zhang B."/>
            <person name="Wu H."/>
            <person name="Tang D."/>
            <person name="Shen Q."/>
            <person name="Xue P."/>
            <person name="Zou S."/>
            <person name="Wang X."/>
            <person name="Liu X."/>
            <person name="Wang F."/>
            <person name="Yang Y."/>
            <person name="An X."/>
            <person name="Dong Z."/>
            <person name="Zhang K."/>
            <person name="Zhang X."/>
            <person name="Luo M.C."/>
            <person name="Dvorak J."/>
            <person name="Tong Y."/>
            <person name="Wang J."/>
            <person name="Yang H."/>
            <person name="Li Z."/>
            <person name="Wang D."/>
            <person name="Zhang A."/>
            <person name="Wang J."/>
        </authorList>
    </citation>
    <scope>NUCLEOTIDE SEQUENCE</scope>
    <source>
        <strain evidence="3">cv. G1812</strain>
    </source>
</reference>
<feature type="region of interest" description="Disordered" evidence="1">
    <location>
        <begin position="15"/>
        <end position="51"/>
    </location>
</feature>
<reference evidence="2" key="3">
    <citation type="submission" date="2022-06" db="UniProtKB">
        <authorList>
            <consortium name="EnsemblPlants"/>
        </authorList>
    </citation>
    <scope>IDENTIFICATION</scope>
</reference>
<reference evidence="2" key="2">
    <citation type="submission" date="2018-03" db="EMBL/GenBank/DDBJ databases">
        <title>The Triticum urartu genome reveals the dynamic nature of wheat genome evolution.</title>
        <authorList>
            <person name="Ling H."/>
            <person name="Ma B."/>
            <person name="Shi X."/>
            <person name="Liu H."/>
            <person name="Dong L."/>
            <person name="Sun H."/>
            <person name="Cao Y."/>
            <person name="Gao Q."/>
            <person name="Zheng S."/>
            <person name="Li Y."/>
            <person name="Yu Y."/>
            <person name="Du H."/>
            <person name="Qi M."/>
            <person name="Li Y."/>
            <person name="Yu H."/>
            <person name="Cui Y."/>
            <person name="Wang N."/>
            <person name="Chen C."/>
            <person name="Wu H."/>
            <person name="Zhao Y."/>
            <person name="Zhang J."/>
            <person name="Li Y."/>
            <person name="Zhou W."/>
            <person name="Zhang B."/>
            <person name="Hu W."/>
            <person name="Eijk M."/>
            <person name="Tang J."/>
            <person name="Witsenboer H."/>
            <person name="Zhao S."/>
            <person name="Li Z."/>
            <person name="Zhang A."/>
            <person name="Wang D."/>
            <person name="Liang C."/>
        </authorList>
    </citation>
    <scope>NUCLEOTIDE SEQUENCE [LARGE SCALE GENOMIC DNA]</scope>
    <source>
        <strain evidence="2">cv. G1812</strain>
    </source>
</reference>
<accession>A0A8R7VCY8</accession>
<dbReference type="Gramene" id="TuG1812G0700005563.01.T01">
    <property type="protein sequence ID" value="TuG1812G0700005563.01.T01.cds388644"/>
    <property type="gene ID" value="TuG1812G0700005563.01"/>
</dbReference>
<protein>
    <submittedName>
        <fullName evidence="2">Uncharacterized protein</fullName>
    </submittedName>
</protein>
<name>A0A8R7VCY8_TRIUA</name>
<proteinExistence type="predicted"/>
<gene>
    <name evidence="2" type="primary">LOC125521631</name>
</gene>
<keyword evidence="3" id="KW-1185">Reference proteome</keyword>
<organism evidence="2 3">
    <name type="scientific">Triticum urartu</name>
    <name type="common">Red wild einkorn</name>
    <name type="synonym">Crithodium urartu</name>
    <dbReference type="NCBI Taxonomy" id="4572"/>
    <lineage>
        <taxon>Eukaryota</taxon>
        <taxon>Viridiplantae</taxon>
        <taxon>Streptophyta</taxon>
        <taxon>Embryophyta</taxon>
        <taxon>Tracheophyta</taxon>
        <taxon>Spermatophyta</taxon>
        <taxon>Magnoliopsida</taxon>
        <taxon>Liliopsida</taxon>
        <taxon>Poales</taxon>
        <taxon>Poaceae</taxon>
        <taxon>BOP clade</taxon>
        <taxon>Pooideae</taxon>
        <taxon>Triticodae</taxon>
        <taxon>Triticeae</taxon>
        <taxon>Triticinae</taxon>
        <taxon>Triticum</taxon>
    </lineage>
</organism>